<dbReference type="EMBL" id="VBQZ03000055">
    <property type="protein sequence ID" value="MXQ89361.1"/>
    <property type="molecule type" value="Genomic_DNA"/>
</dbReference>
<dbReference type="PANTHER" id="PTHR11304:SF34">
    <property type="entry name" value="EPHRIN-B3"/>
    <property type="match status" value="1"/>
</dbReference>
<evidence type="ECO:0000256" key="3">
    <source>
        <dbReference type="ARBA" id="ARBA00022481"/>
    </source>
</evidence>
<dbReference type="PANTHER" id="PTHR11304">
    <property type="entry name" value="EPHRIN"/>
    <property type="match status" value="1"/>
</dbReference>
<feature type="domain" description="Ephrin RBD" evidence="19">
    <location>
        <begin position="11"/>
        <end position="150"/>
    </location>
</feature>
<evidence type="ECO:0000256" key="1">
    <source>
        <dbReference type="ARBA" id="ARBA00004479"/>
    </source>
</evidence>
<evidence type="ECO:0000256" key="4">
    <source>
        <dbReference type="ARBA" id="ARBA00022553"/>
    </source>
</evidence>
<dbReference type="GO" id="GO:0007267">
    <property type="term" value="P:cell-cell signaling"/>
    <property type="evidence" value="ECO:0007669"/>
    <property type="project" value="UniProtKB-ARBA"/>
</dbReference>
<keyword evidence="10 17" id="KW-0472">Membrane</keyword>
<evidence type="ECO:0000313" key="20">
    <source>
        <dbReference type="EMBL" id="MXQ89361.1"/>
    </source>
</evidence>
<evidence type="ECO:0000256" key="18">
    <source>
        <dbReference type="SAM" id="MobiDB-lite"/>
    </source>
</evidence>
<feature type="region of interest" description="Disordered" evidence="18">
    <location>
        <begin position="1"/>
        <end position="22"/>
    </location>
</feature>
<dbReference type="Proteomes" id="UP000322234">
    <property type="component" value="Unassembled WGS sequence"/>
</dbReference>
<feature type="compositionally biased region" description="Basic and acidic residues" evidence="18">
    <location>
        <begin position="168"/>
        <end position="183"/>
    </location>
</feature>
<sequence length="289" mass="31850">MKAKLRDQTSDTSHPCPPRLPPHRFQAEGGYVLYPQIGDRLDLLCPRARPPGPHSSPNYEFYKLYLVGGAQGRRCEAPPAPNLLLTCDRPDLDLRFTIKFQEYSPNLWGHEFRSHHDYYIIATSDGTREGLESLQGGVCLTRGMKVLLRVGQSPRGGAAPRKPVSEMPMERDRGAAHSLEPGKESTAGRNQGSSLLPSLLLCSRTLAALPPPSPSLCSFGGNDTGKRRREDGRVGQEWKPNEEKTQLELISQVSASISAVREGGRTAWHGLKGWTHLDLEWGLAGRGRA</sequence>
<keyword evidence="2" id="KW-0217">Developmental protein</keyword>
<dbReference type="SUPFAM" id="SSF49503">
    <property type="entry name" value="Cupredoxins"/>
    <property type="match status" value="1"/>
</dbReference>
<evidence type="ECO:0000259" key="19">
    <source>
        <dbReference type="PROSITE" id="PS51551"/>
    </source>
</evidence>
<dbReference type="GO" id="GO:0048013">
    <property type="term" value="P:ephrin receptor signaling pathway"/>
    <property type="evidence" value="ECO:0007669"/>
    <property type="project" value="TreeGrafter"/>
</dbReference>
<evidence type="ECO:0000256" key="8">
    <source>
        <dbReference type="ARBA" id="ARBA00022902"/>
    </source>
</evidence>
<accession>A0A6B0RK14</accession>
<proteinExistence type="inferred from homology"/>
<dbReference type="AlphaFoldDB" id="A0A6B0RK14"/>
<comment type="function">
    <text evidence="13">Cell surface transmembrane ligand for Eph receptors, a family of receptor tyrosine kinases which are crucial for migration, repulsion and adhesion during neuronal, vascular and epithelial development. Binds promiscuously Eph receptors residing on adjacent cells, leading to contact-dependent bidirectional signaling into neighboring cells. The signaling pathway downstream of the receptor is referred to as forward signaling while the signaling pathway downstream of the ephrin ligand is referred to as reverse signaling. May play a pivotal role in forebrain function. Binds to, and induce the collapse of, commissural axons/growth cones in vitro. May play a role in constraining the orientation of longitudinally projecting axons.</text>
</comment>
<protein>
    <recommendedName>
        <fullName evidence="15">Ephrin-B3</fullName>
    </recommendedName>
</protein>
<feature type="region of interest" description="Disordered" evidence="18">
    <location>
        <begin position="213"/>
        <end position="234"/>
    </location>
</feature>
<name>A0A6B0RK14_9CETA</name>
<gene>
    <name evidence="20" type="ORF">E5288_WYG000818</name>
</gene>
<dbReference type="FunFam" id="2.60.40.420:FF:000019">
    <property type="entry name" value="Putative ephrin-B3"/>
    <property type="match status" value="1"/>
</dbReference>
<evidence type="ECO:0000256" key="17">
    <source>
        <dbReference type="RuleBase" id="RU004375"/>
    </source>
</evidence>
<evidence type="ECO:0000256" key="12">
    <source>
        <dbReference type="ARBA" id="ARBA00023180"/>
    </source>
</evidence>
<comment type="subcellular location">
    <subcellularLocation>
        <location evidence="1">Membrane</location>
        <topology evidence="1">Single-pass type I membrane protein</topology>
    </subcellularLocation>
</comment>
<evidence type="ECO:0000313" key="21">
    <source>
        <dbReference type="Proteomes" id="UP000322234"/>
    </source>
</evidence>
<comment type="caution">
    <text evidence="16">Lacks conserved residue(s) required for the propagation of feature annotation.</text>
</comment>
<dbReference type="InterPro" id="IPR008972">
    <property type="entry name" value="Cupredoxin"/>
</dbReference>
<evidence type="ECO:0000256" key="14">
    <source>
        <dbReference type="ARBA" id="ARBA00064027"/>
    </source>
</evidence>
<reference evidence="20" key="1">
    <citation type="submission" date="2019-10" db="EMBL/GenBank/DDBJ databases">
        <title>The sequence and de novo assembly of the wild yak genome.</title>
        <authorList>
            <person name="Liu Y."/>
        </authorList>
    </citation>
    <scope>NUCLEOTIDE SEQUENCE [LARGE SCALE GENOMIC DNA]</scope>
    <source>
        <strain evidence="20">WY2019</strain>
    </source>
</reference>
<comment type="similarity">
    <text evidence="16 17">Belongs to the ephrin family.</text>
</comment>
<evidence type="ECO:0000256" key="10">
    <source>
        <dbReference type="ARBA" id="ARBA00023136"/>
    </source>
</evidence>
<dbReference type="GO" id="GO:0046875">
    <property type="term" value="F:ephrin receptor binding"/>
    <property type="evidence" value="ECO:0007669"/>
    <property type="project" value="TreeGrafter"/>
</dbReference>
<keyword evidence="9" id="KW-1133">Transmembrane helix</keyword>
<dbReference type="Gene3D" id="2.60.40.420">
    <property type="entry name" value="Cupredoxins - blue copper proteins"/>
    <property type="match status" value="1"/>
</dbReference>
<feature type="disulfide bond" evidence="16">
    <location>
        <begin position="75"/>
        <end position="139"/>
    </location>
</feature>
<dbReference type="InterPro" id="IPR001799">
    <property type="entry name" value="Ephrin_RBD"/>
</dbReference>
<dbReference type="InterPro" id="IPR031328">
    <property type="entry name" value="Ephrin"/>
</dbReference>
<dbReference type="PRINTS" id="PR01347">
    <property type="entry name" value="EPHRIN"/>
</dbReference>
<evidence type="ECO:0000256" key="9">
    <source>
        <dbReference type="ARBA" id="ARBA00022989"/>
    </source>
</evidence>
<keyword evidence="8" id="KW-0524">Neurogenesis</keyword>
<feature type="compositionally biased region" description="Basic and acidic residues" evidence="18">
    <location>
        <begin position="224"/>
        <end position="234"/>
    </location>
</feature>
<keyword evidence="11 16" id="KW-1015">Disulfide bond</keyword>
<keyword evidence="12" id="KW-0325">Glycoprotein</keyword>
<evidence type="ECO:0000256" key="15">
    <source>
        <dbReference type="ARBA" id="ARBA00069619"/>
    </source>
</evidence>
<keyword evidence="3" id="KW-0488">Methylation</keyword>
<evidence type="ECO:0000256" key="6">
    <source>
        <dbReference type="ARBA" id="ARBA00022729"/>
    </source>
</evidence>
<comment type="subunit">
    <text evidence="14">Interacts with GRIP1 and GRIP2.</text>
</comment>
<keyword evidence="21" id="KW-1185">Reference proteome</keyword>
<evidence type="ECO:0000256" key="16">
    <source>
        <dbReference type="PROSITE-ProRule" id="PRU00884"/>
    </source>
</evidence>
<comment type="caution">
    <text evidence="20">The sequence shown here is derived from an EMBL/GenBank/DDBJ whole genome shotgun (WGS) entry which is preliminary data.</text>
</comment>
<keyword evidence="7" id="KW-0221">Differentiation</keyword>
<feature type="region of interest" description="Disordered" evidence="18">
    <location>
        <begin position="151"/>
        <end position="191"/>
    </location>
</feature>
<evidence type="ECO:0000256" key="2">
    <source>
        <dbReference type="ARBA" id="ARBA00022473"/>
    </source>
</evidence>
<dbReference type="GO" id="GO:0005886">
    <property type="term" value="C:plasma membrane"/>
    <property type="evidence" value="ECO:0007669"/>
    <property type="project" value="TreeGrafter"/>
</dbReference>
<keyword evidence="5" id="KW-0812">Transmembrane</keyword>
<dbReference type="GO" id="GO:0007411">
    <property type="term" value="P:axon guidance"/>
    <property type="evidence" value="ECO:0007669"/>
    <property type="project" value="TreeGrafter"/>
</dbReference>
<evidence type="ECO:0000256" key="11">
    <source>
        <dbReference type="ARBA" id="ARBA00023157"/>
    </source>
</evidence>
<evidence type="ECO:0000256" key="7">
    <source>
        <dbReference type="ARBA" id="ARBA00022782"/>
    </source>
</evidence>
<dbReference type="Pfam" id="PF00812">
    <property type="entry name" value="Ephrin"/>
    <property type="match status" value="1"/>
</dbReference>
<dbReference type="PROSITE" id="PS01299">
    <property type="entry name" value="EPHRIN_RBD_1"/>
    <property type="match status" value="1"/>
</dbReference>
<keyword evidence="6" id="KW-0732">Signal</keyword>
<evidence type="ECO:0000256" key="13">
    <source>
        <dbReference type="ARBA" id="ARBA00057908"/>
    </source>
</evidence>
<dbReference type="InterPro" id="IPR019765">
    <property type="entry name" value="Ephrin_CS"/>
</dbReference>
<organism evidence="20 21">
    <name type="scientific">Bos mutus</name>
    <name type="common">wild yak</name>
    <dbReference type="NCBI Taxonomy" id="72004"/>
    <lineage>
        <taxon>Eukaryota</taxon>
        <taxon>Metazoa</taxon>
        <taxon>Chordata</taxon>
        <taxon>Craniata</taxon>
        <taxon>Vertebrata</taxon>
        <taxon>Euteleostomi</taxon>
        <taxon>Mammalia</taxon>
        <taxon>Eutheria</taxon>
        <taxon>Laurasiatheria</taxon>
        <taxon>Artiodactyla</taxon>
        <taxon>Ruminantia</taxon>
        <taxon>Pecora</taxon>
        <taxon>Bovidae</taxon>
        <taxon>Bovinae</taxon>
        <taxon>Bos</taxon>
    </lineage>
</organism>
<dbReference type="PROSITE" id="PS51551">
    <property type="entry name" value="EPHRIN_RBD_2"/>
    <property type="match status" value="1"/>
</dbReference>
<evidence type="ECO:0000256" key="5">
    <source>
        <dbReference type="ARBA" id="ARBA00022692"/>
    </source>
</evidence>
<keyword evidence="4" id="KW-0597">Phosphoprotein</keyword>